<organism evidence="3 4">
    <name type="scientific">Rippkaea orientalis (strain PCC 8801 / RF-1)</name>
    <name type="common">Cyanothece sp. (strain PCC 8801)</name>
    <dbReference type="NCBI Taxonomy" id="41431"/>
    <lineage>
        <taxon>Bacteria</taxon>
        <taxon>Bacillati</taxon>
        <taxon>Cyanobacteriota</taxon>
        <taxon>Cyanophyceae</taxon>
        <taxon>Oscillatoriophycideae</taxon>
        <taxon>Chroococcales</taxon>
        <taxon>Aphanothecaceae</taxon>
        <taxon>Rippkaea</taxon>
        <taxon>Rippkaea orientalis</taxon>
    </lineage>
</organism>
<evidence type="ECO:0000313" key="3">
    <source>
        <dbReference type="EMBL" id="ACK67987.1"/>
    </source>
</evidence>
<dbReference type="OrthoDB" id="514905at2"/>
<dbReference type="HOGENOM" id="CLU_2104485_0_0_3"/>
<name>B7K5T4_RIPO1</name>
<feature type="chain" id="PRO_5002858748" evidence="1">
    <location>
        <begin position="24"/>
        <end position="117"/>
    </location>
</feature>
<feature type="signal peptide" evidence="1">
    <location>
        <begin position="1"/>
        <end position="23"/>
    </location>
</feature>
<evidence type="ECO:0000259" key="2">
    <source>
        <dbReference type="Pfam" id="PF08239"/>
    </source>
</evidence>
<protein>
    <submittedName>
        <fullName evidence="3">SH3 type 3 domain protein</fullName>
    </submittedName>
</protein>
<dbReference type="eggNOG" id="ENOG502ZPEJ">
    <property type="taxonomic scope" value="Bacteria"/>
</dbReference>
<dbReference type="Gene3D" id="2.30.30.40">
    <property type="entry name" value="SH3 Domains"/>
    <property type="match status" value="1"/>
</dbReference>
<dbReference type="Proteomes" id="UP000008204">
    <property type="component" value="Chromosome"/>
</dbReference>
<sequence length="117" mass="12678">MVKPLLITSLLLTLLGLMLPVNAQRTGPGCGPTDGWCQPGMGGQSPYGRICTRDRAGRLSMRTGPGSNYRKITEIPNGANVALAEGKYGDDGIYWWVANYNGMRGWIRADYVCGDPQ</sequence>
<dbReference type="RefSeq" id="WP_012597240.1">
    <property type="nucleotide sequence ID" value="NC_011726.1"/>
</dbReference>
<dbReference type="Pfam" id="PF08239">
    <property type="entry name" value="SH3_3"/>
    <property type="match status" value="1"/>
</dbReference>
<keyword evidence="4" id="KW-1185">Reference proteome</keyword>
<evidence type="ECO:0000313" key="4">
    <source>
        <dbReference type="Proteomes" id="UP000008204"/>
    </source>
</evidence>
<evidence type="ECO:0000256" key="1">
    <source>
        <dbReference type="SAM" id="SignalP"/>
    </source>
</evidence>
<accession>B7K5T4</accession>
<keyword evidence="1" id="KW-0732">Signal</keyword>
<proteinExistence type="predicted"/>
<dbReference type="AlphaFoldDB" id="B7K5T4"/>
<gene>
    <name evidence="3" type="ordered locus">PCC8801_4050</name>
</gene>
<dbReference type="InterPro" id="IPR003646">
    <property type="entry name" value="SH3-like_bac-type"/>
</dbReference>
<dbReference type="EMBL" id="CP001287">
    <property type="protein sequence ID" value="ACK67987.1"/>
    <property type="molecule type" value="Genomic_DNA"/>
</dbReference>
<feature type="domain" description="SH3b" evidence="2">
    <location>
        <begin position="58"/>
        <end position="112"/>
    </location>
</feature>
<dbReference type="KEGG" id="cyp:PCC8801_4050"/>
<reference evidence="4" key="1">
    <citation type="journal article" date="2011" name="MBio">
        <title>Novel metabolic attributes of the genus Cyanothece, comprising a group of unicellular nitrogen-fixing Cyanobacteria.</title>
        <authorList>
            <person name="Bandyopadhyay A."/>
            <person name="Elvitigala T."/>
            <person name="Welsh E."/>
            <person name="Stockel J."/>
            <person name="Liberton M."/>
            <person name="Min H."/>
            <person name="Sherman L.A."/>
            <person name="Pakrasi H.B."/>
        </authorList>
    </citation>
    <scope>NUCLEOTIDE SEQUENCE [LARGE SCALE GENOMIC DNA]</scope>
    <source>
        <strain evidence="4">PCC 8801</strain>
    </source>
</reference>
<dbReference type="STRING" id="41431.PCC8801_4050"/>